<dbReference type="AlphaFoldDB" id="A0ABD0K9A7"/>
<evidence type="ECO:0000256" key="4">
    <source>
        <dbReference type="ARBA" id="ARBA00020720"/>
    </source>
</evidence>
<evidence type="ECO:0000256" key="3">
    <source>
        <dbReference type="ARBA" id="ARBA00012101"/>
    </source>
</evidence>
<dbReference type="Proteomes" id="UP001519460">
    <property type="component" value="Unassembled WGS sequence"/>
</dbReference>
<comment type="caution">
    <text evidence="11">The sequence shown here is derived from an EMBL/GenBank/DDBJ whole genome shotgun (WGS) entry which is preliminary data.</text>
</comment>
<organism evidence="11 12">
    <name type="scientific">Batillaria attramentaria</name>
    <dbReference type="NCBI Taxonomy" id="370345"/>
    <lineage>
        <taxon>Eukaryota</taxon>
        <taxon>Metazoa</taxon>
        <taxon>Spiralia</taxon>
        <taxon>Lophotrochozoa</taxon>
        <taxon>Mollusca</taxon>
        <taxon>Gastropoda</taxon>
        <taxon>Caenogastropoda</taxon>
        <taxon>Sorbeoconcha</taxon>
        <taxon>Cerithioidea</taxon>
        <taxon>Batillariidae</taxon>
        <taxon>Batillaria</taxon>
    </lineage>
</organism>
<dbReference type="FunFam" id="3.40.50.10180:FF:000001">
    <property type="entry name" value="Glycerate kinase"/>
    <property type="match status" value="1"/>
</dbReference>
<evidence type="ECO:0000256" key="8">
    <source>
        <dbReference type="ARBA" id="ARBA00022840"/>
    </source>
</evidence>
<dbReference type="EMBL" id="JACVVK020000223">
    <property type="protein sequence ID" value="KAK7483685.1"/>
    <property type="molecule type" value="Genomic_DNA"/>
</dbReference>
<dbReference type="InterPro" id="IPR025286">
    <property type="entry name" value="MOFRL_assoc_dom"/>
</dbReference>
<evidence type="ECO:0000313" key="12">
    <source>
        <dbReference type="Proteomes" id="UP001519460"/>
    </source>
</evidence>
<dbReference type="InterPro" id="IPR007835">
    <property type="entry name" value="MOFRL"/>
</dbReference>
<dbReference type="Pfam" id="PF05161">
    <property type="entry name" value="MOFRL"/>
    <property type="match status" value="1"/>
</dbReference>
<comment type="similarity">
    <text evidence="2">Belongs to the glycerate kinase type-2 family.</text>
</comment>
<gene>
    <name evidence="11" type="ORF">BaRGS_00025118</name>
</gene>
<dbReference type="InterPro" id="IPR037035">
    <property type="entry name" value="GK-like_C_sf"/>
</dbReference>
<protein>
    <recommendedName>
        <fullName evidence="4">Glycerate kinase</fullName>
        <ecNumber evidence="3">2.7.1.31</ecNumber>
    </recommendedName>
</protein>
<evidence type="ECO:0000259" key="9">
    <source>
        <dbReference type="Pfam" id="PF05161"/>
    </source>
</evidence>
<comment type="catalytic activity">
    <reaction evidence="1">
        <text>(R)-glycerate + ATP = (2R)-3-phosphoglycerate + ADP + H(+)</text>
        <dbReference type="Rhea" id="RHEA:23516"/>
        <dbReference type="ChEBI" id="CHEBI:15378"/>
        <dbReference type="ChEBI" id="CHEBI:16659"/>
        <dbReference type="ChEBI" id="CHEBI:30616"/>
        <dbReference type="ChEBI" id="CHEBI:58272"/>
        <dbReference type="ChEBI" id="CHEBI:456216"/>
        <dbReference type="EC" id="2.7.1.31"/>
    </reaction>
</comment>
<keyword evidence="7" id="KW-0418">Kinase</keyword>
<dbReference type="Pfam" id="PF13660">
    <property type="entry name" value="DUF4147"/>
    <property type="match status" value="1"/>
</dbReference>
<evidence type="ECO:0000259" key="10">
    <source>
        <dbReference type="Pfam" id="PF13660"/>
    </source>
</evidence>
<accession>A0ABD0K9A7</accession>
<evidence type="ECO:0000313" key="11">
    <source>
        <dbReference type="EMBL" id="KAK7483685.1"/>
    </source>
</evidence>
<dbReference type="InterPro" id="IPR039760">
    <property type="entry name" value="MOFRL_protein"/>
</dbReference>
<proteinExistence type="inferred from homology"/>
<dbReference type="GO" id="GO:0005524">
    <property type="term" value="F:ATP binding"/>
    <property type="evidence" value="ECO:0007669"/>
    <property type="project" value="UniProtKB-KW"/>
</dbReference>
<feature type="domain" description="MOFRL" evidence="9">
    <location>
        <begin position="481"/>
        <end position="598"/>
    </location>
</feature>
<dbReference type="Gene3D" id="3.40.50.10180">
    <property type="entry name" value="Glycerate kinase, MOFRL-like N-terminal domain"/>
    <property type="match status" value="1"/>
</dbReference>
<keyword evidence="8" id="KW-0067">ATP-binding</keyword>
<evidence type="ECO:0000256" key="6">
    <source>
        <dbReference type="ARBA" id="ARBA00022741"/>
    </source>
</evidence>
<evidence type="ECO:0000256" key="2">
    <source>
        <dbReference type="ARBA" id="ARBA00005393"/>
    </source>
</evidence>
<sequence>MGLLWQICLPKSLRLVGRLTWQLQKITTNTKARGFRTFSYVCSEPQYFKNKSGRPVRISSFGSHDNLQGKRNASSVRSELRLEPAEVQAEHFHARDIYKVAVTAVEPRQMIENVLQYDEKLSTLTIKDKSYKLDHNVYVVGFGKAVMGMARAVEQILGDHIVSGILSVPRGQTESLQQKGRGDLLLQPETKIRIYEGGQKNLPDEVAHQAALDIQELVSNKKDTDLIIALISGGGSPLLPSPRPPISLEDLIILTKELTSHGAPMRDINVIRKHIEVLKGGGLGMAARPAQVASLILSDIIGDPLNLIASAPTVYDQVPARQCMEVINRMHLSEKIPQSIIDHLQKQVTEETAKVAYRKPAATFTLGTGYESQTGEQSWVQNVLVGSNTQACQAAVHRAKELGYLPFILTTELEGEARDIGKMLGKLGVFMLMCFDRKLSRHATIPTLRLELDLVQEGISKIQINEIVNLVDNAYNMGKGVVIISGGETVVNVKGKGKGGRNQELALAASLKLCELLKLTTPRPVADITLLSADTDGEDGSCPAAGAVINENFAVEAAANGFLCEKHLDDNDSYTLMSSVKKGSHLVVTGKTGTNVMDIQILIVRCPTSPLK</sequence>
<evidence type="ECO:0000256" key="7">
    <source>
        <dbReference type="ARBA" id="ARBA00022777"/>
    </source>
</evidence>
<evidence type="ECO:0000256" key="5">
    <source>
        <dbReference type="ARBA" id="ARBA00022679"/>
    </source>
</evidence>
<keyword evidence="12" id="KW-1185">Reference proteome</keyword>
<evidence type="ECO:0000256" key="1">
    <source>
        <dbReference type="ARBA" id="ARBA00000694"/>
    </source>
</evidence>
<dbReference type="SUPFAM" id="SSF82544">
    <property type="entry name" value="GckA/TtuD-like"/>
    <property type="match status" value="1"/>
</dbReference>
<dbReference type="EC" id="2.7.1.31" evidence="3"/>
<dbReference type="PANTHER" id="PTHR12227">
    <property type="entry name" value="GLYCERATE KINASE"/>
    <property type="match status" value="1"/>
</dbReference>
<dbReference type="Gene3D" id="3.40.1480.10">
    <property type="entry name" value="MOFRL domain"/>
    <property type="match status" value="1"/>
</dbReference>
<feature type="domain" description="MOFRL-associated" evidence="10">
    <location>
        <begin position="94"/>
        <end position="345"/>
    </location>
</feature>
<dbReference type="GO" id="GO:0008887">
    <property type="term" value="F:glycerate kinase activity"/>
    <property type="evidence" value="ECO:0007669"/>
    <property type="project" value="UniProtKB-EC"/>
</dbReference>
<dbReference type="PANTHER" id="PTHR12227:SF0">
    <property type="entry name" value="GLYCERATE KINASE"/>
    <property type="match status" value="1"/>
</dbReference>
<name>A0ABD0K9A7_9CAEN</name>
<keyword evidence="5" id="KW-0808">Transferase</keyword>
<keyword evidence="6" id="KW-0547">Nucleotide-binding</keyword>
<dbReference type="InterPro" id="IPR038614">
    <property type="entry name" value="GK_N_sf"/>
</dbReference>
<reference evidence="11 12" key="1">
    <citation type="journal article" date="2023" name="Sci. Data">
        <title>Genome assembly of the Korean intertidal mud-creeper Batillaria attramentaria.</title>
        <authorList>
            <person name="Patra A.K."/>
            <person name="Ho P.T."/>
            <person name="Jun S."/>
            <person name="Lee S.J."/>
            <person name="Kim Y."/>
            <person name="Won Y.J."/>
        </authorList>
    </citation>
    <scope>NUCLEOTIDE SEQUENCE [LARGE SCALE GENOMIC DNA]</scope>
    <source>
        <strain evidence="11">Wonlab-2016</strain>
    </source>
</reference>